<evidence type="ECO:0000256" key="2">
    <source>
        <dbReference type="ARBA" id="ARBA00022692"/>
    </source>
</evidence>
<feature type="transmembrane region" description="Helical" evidence="5">
    <location>
        <begin position="145"/>
        <end position="162"/>
    </location>
</feature>
<dbReference type="Proteomes" id="UP000675781">
    <property type="component" value="Unassembled WGS sequence"/>
</dbReference>
<dbReference type="EMBL" id="JAGSOG010000356">
    <property type="protein sequence ID" value="MBR7838967.1"/>
    <property type="molecule type" value="Genomic_DNA"/>
</dbReference>
<keyword evidence="4 5" id="KW-0472">Membrane</keyword>
<dbReference type="GO" id="GO:0055085">
    <property type="term" value="P:transmembrane transport"/>
    <property type="evidence" value="ECO:0007669"/>
    <property type="project" value="InterPro"/>
</dbReference>
<feature type="transmembrane region" description="Helical" evidence="5">
    <location>
        <begin position="245"/>
        <end position="265"/>
    </location>
</feature>
<proteinExistence type="predicted"/>
<feature type="transmembrane region" description="Helical" evidence="5">
    <location>
        <begin position="26"/>
        <end position="43"/>
    </location>
</feature>
<evidence type="ECO:0000256" key="5">
    <source>
        <dbReference type="SAM" id="Phobius"/>
    </source>
</evidence>
<feature type="transmembrane region" description="Helical" evidence="5">
    <location>
        <begin position="103"/>
        <end position="125"/>
    </location>
</feature>
<organism evidence="7 8">
    <name type="scientific">Actinospica durhamensis</name>
    <dbReference type="NCBI Taxonomy" id="1508375"/>
    <lineage>
        <taxon>Bacteria</taxon>
        <taxon>Bacillati</taxon>
        <taxon>Actinomycetota</taxon>
        <taxon>Actinomycetes</taxon>
        <taxon>Catenulisporales</taxon>
        <taxon>Actinospicaceae</taxon>
        <taxon>Actinospica</taxon>
    </lineage>
</organism>
<dbReference type="Pfam" id="PF00324">
    <property type="entry name" value="AA_permease"/>
    <property type="match status" value="1"/>
</dbReference>
<evidence type="ECO:0000313" key="8">
    <source>
        <dbReference type="Proteomes" id="UP000675781"/>
    </source>
</evidence>
<feature type="transmembrane region" description="Helical" evidence="5">
    <location>
        <begin position="63"/>
        <end position="82"/>
    </location>
</feature>
<feature type="transmembrane region" description="Helical" evidence="5">
    <location>
        <begin position="410"/>
        <end position="434"/>
    </location>
</feature>
<feature type="transmembrane region" description="Helical" evidence="5">
    <location>
        <begin position="210"/>
        <end position="233"/>
    </location>
</feature>
<evidence type="ECO:0000256" key="3">
    <source>
        <dbReference type="ARBA" id="ARBA00022989"/>
    </source>
</evidence>
<feature type="transmembrane region" description="Helical" evidence="5">
    <location>
        <begin position="341"/>
        <end position="360"/>
    </location>
</feature>
<evidence type="ECO:0000259" key="6">
    <source>
        <dbReference type="Pfam" id="PF00324"/>
    </source>
</evidence>
<dbReference type="AlphaFoldDB" id="A0A941EVK9"/>
<accession>A0A941EVK9</accession>
<keyword evidence="8" id="KW-1185">Reference proteome</keyword>
<protein>
    <submittedName>
        <fullName evidence="7">APC family permease</fullName>
    </submittedName>
</protein>
<evidence type="ECO:0000256" key="1">
    <source>
        <dbReference type="ARBA" id="ARBA00004141"/>
    </source>
</evidence>
<dbReference type="PANTHER" id="PTHR42770">
    <property type="entry name" value="AMINO ACID TRANSPORTER-RELATED"/>
    <property type="match status" value="1"/>
</dbReference>
<dbReference type="PIRSF" id="PIRSF006060">
    <property type="entry name" value="AA_transporter"/>
    <property type="match status" value="1"/>
</dbReference>
<dbReference type="PANTHER" id="PTHR42770:SF16">
    <property type="entry name" value="AMINO ACID PERMEASE"/>
    <property type="match status" value="1"/>
</dbReference>
<comment type="subcellular location">
    <subcellularLocation>
        <location evidence="1">Membrane</location>
        <topology evidence="1">Multi-pass membrane protein</topology>
    </subcellularLocation>
</comment>
<keyword evidence="3 5" id="KW-1133">Transmembrane helix</keyword>
<name>A0A941EVK9_9ACTN</name>
<dbReference type="RefSeq" id="WP_212533414.1">
    <property type="nucleotide sequence ID" value="NZ_JAGSOG010000356.1"/>
</dbReference>
<comment type="caution">
    <text evidence="7">The sequence shown here is derived from an EMBL/GenBank/DDBJ whole genome shotgun (WGS) entry which is preliminary data.</text>
</comment>
<dbReference type="Gene3D" id="1.20.1740.10">
    <property type="entry name" value="Amino acid/polyamine transporter I"/>
    <property type="match status" value="1"/>
</dbReference>
<dbReference type="InterPro" id="IPR004841">
    <property type="entry name" value="AA-permease/SLC12A_dom"/>
</dbReference>
<keyword evidence="2 5" id="KW-0812">Transmembrane</keyword>
<feature type="transmembrane region" description="Helical" evidence="5">
    <location>
        <begin position="372"/>
        <end position="398"/>
    </location>
</feature>
<feature type="transmembrane region" description="Helical" evidence="5">
    <location>
        <begin position="446"/>
        <end position="465"/>
    </location>
</feature>
<sequence length="499" mass="52418">MTPPSPSPSAATPTGQISTAAKAKKVGVLVVLCTAVASVGPMLVEAGVLPSAFAATGMTNMTITFLIVGVVLAIWVPGYVAMTQYTPTGGAMYAIATEGLGRFVGVPVAFIALLSYGLLQVALYGLLGVVMSGFLGAQYNLNHSWWFWALAVWIVVTVLGQLKLRYVGYFLGLLSLCEIVLSLVLSQRGLANPAKQGAVHAFTAGHLSLGNLGAASAICVLGFIGFETTAVYTREVENPRRNVTLATYTCLALSAVIYILAAWAMQAHYGASIVTTAQQQGPGLFFGLGTNTENTIGNWLMITSMLAALLGYHSGWVRYAFTGARARMLPLSLAATNRSGVAWRASVLQSLSGLVCIGLTQLFNWNPETQTFYIGGTAGGFGILVLLAVTAIAIIAFFRRTPHQERATTALILPAVAAVALVVGVVLVVWHFGLMIGVASGDSTTWLWPLIYLLVAVAGVGWALWAKKYSPNKYSALSSSLVPAPAPAPAVESVEEAAR</sequence>
<dbReference type="GO" id="GO:0016020">
    <property type="term" value="C:membrane"/>
    <property type="evidence" value="ECO:0007669"/>
    <property type="project" value="UniProtKB-SubCell"/>
</dbReference>
<feature type="transmembrane region" description="Helical" evidence="5">
    <location>
        <begin position="299"/>
        <end position="321"/>
    </location>
</feature>
<evidence type="ECO:0000313" key="7">
    <source>
        <dbReference type="EMBL" id="MBR7838967.1"/>
    </source>
</evidence>
<dbReference type="InterPro" id="IPR050367">
    <property type="entry name" value="APC_superfamily"/>
</dbReference>
<feature type="transmembrane region" description="Helical" evidence="5">
    <location>
        <begin position="169"/>
        <end position="190"/>
    </location>
</feature>
<feature type="domain" description="Amino acid permease/ SLC12A" evidence="6">
    <location>
        <begin position="51"/>
        <end position="471"/>
    </location>
</feature>
<reference evidence="7" key="1">
    <citation type="submission" date="2021-04" db="EMBL/GenBank/DDBJ databases">
        <title>Genome based classification of Actinospica acidithermotolerans sp. nov., an actinobacterium isolated from an Indonesian hot spring.</title>
        <authorList>
            <person name="Kusuma A.B."/>
            <person name="Putra K.E."/>
            <person name="Nafisah S."/>
            <person name="Loh J."/>
            <person name="Nouioui I."/>
            <person name="Goodfellow M."/>
        </authorList>
    </citation>
    <scope>NUCLEOTIDE SEQUENCE</scope>
    <source>
        <strain evidence="7">CSCA 57</strain>
    </source>
</reference>
<gene>
    <name evidence="7" type="ORF">KDL01_37210</name>
</gene>
<evidence type="ECO:0000256" key="4">
    <source>
        <dbReference type="ARBA" id="ARBA00023136"/>
    </source>
</evidence>